<protein>
    <recommendedName>
        <fullName evidence="3">Lipoprotein</fullName>
    </recommendedName>
</protein>
<comment type="caution">
    <text evidence="1">The sequence shown here is derived from an EMBL/GenBank/DDBJ whole genome shotgun (WGS) entry which is preliminary data.</text>
</comment>
<evidence type="ECO:0000313" key="1">
    <source>
        <dbReference type="EMBL" id="KQK26137.1"/>
    </source>
</evidence>
<dbReference type="EMBL" id="LLYZ01000005">
    <property type="protein sequence ID" value="KQK26137.1"/>
    <property type="molecule type" value="Genomic_DNA"/>
</dbReference>
<evidence type="ECO:0008006" key="3">
    <source>
        <dbReference type="Google" id="ProtNLM"/>
    </source>
</evidence>
<dbReference type="OrthoDB" id="2677145at2"/>
<dbReference type="PROSITE" id="PS51257">
    <property type="entry name" value="PROKAR_LIPOPROTEIN"/>
    <property type="match status" value="1"/>
</dbReference>
<dbReference type="AlphaFoldDB" id="A0A0Q3LSH3"/>
<organism evidence="1 2">
    <name type="scientific">Chryseobacterium aquaticum</name>
    <dbReference type="NCBI Taxonomy" id="452084"/>
    <lineage>
        <taxon>Bacteria</taxon>
        <taxon>Pseudomonadati</taxon>
        <taxon>Bacteroidota</taxon>
        <taxon>Flavobacteriia</taxon>
        <taxon>Flavobacteriales</taxon>
        <taxon>Weeksellaceae</taxon>
        <taxon>Chryseobacterium group</taxon>
        <taxon>Chryseobacterium</taxon>
    </lineage>
</organism>
<name>A0A0Q3LSH3_9FLAO</name>
<sequence length="190" mass="21602">MKKATIIFTLIFTLAIQSCVKKDDKQIENTARVDATLPDSLTKQNDSLQRDSSQKNITENNDLLFAIEGLYQSKDNASCKMDLKLYYSEGKLKYDLITDNQTRTDFATLTLDEKKERYFVTLKNIKWSKNIGVVNSEGNAIDKNLSLPDEIQGSLDKNGIMIQNYGNAMNDYEKFAECGLKYISLIKVVK</sequence>
<accession>A0A0Q3LSH3</accession>
<evidence type="ECO:0000313" key="2">
    <source>
        <dbReference type="Proteomes" id="UP000051682"/>
    </source>
</evidence>
<dbReference type="RefSeq" id="WP_056015179.1">
    <property type="nucleotide sequence ID" value="NZ_LLYZ01000005.1"/>
</dbReference>
<dbReference type="Proteomes" id="UP000051682">
    <property type="component" value="Unassembled WGS sequence"/>
</dbReference>
<gene>
    <name evidence="1" type="ORF">AR438_11195</name>
</gene>
<reference evidence="1 2" key="1">
    <citation type="submission" date="2015-10" db="EMBL/GenBank/DDBJ databases">
        <title>Chryseobacterium aquaticum genome.</title>
        <authorList>
            <person name="Newman J.D."/>
            <person name="Ferguson M.B."/>
            <person name="Miller J.R."/>
        </authorList>
    </citation>
    <scope>NUCLEOTIDE SEQUENCE [LARGE SCALE GENOMIC DNA]</scope>
    <source>
        <strain evidence="1 2">KCTC 12483</strain>
    </source>
</reference>
<proteinExistence type="predicted"/>
<keyword evidence="2" id="KW-1185">Reference proteome</keyword>